<feature type="region of interest" description="Disordered" evidence="4">
    <location>
        <begin position="128"/>
        <end position="154"/>
    </location>
</feature>
<accession>A0A081CJA1</accession>
<protein>
    <submittedName>
        <fullName evidence="6">60S ribosomal protein L9</fullName>
    </submittedName>
</protein>
<reference evidence="6" key="1">
    <citation type="submission" date="2014-07" db="EMBL/GenBank/DDBJ databases">
        <title>Draft genome sequence of the yeast Pseudozyma antarctica JCM 10317 known as a producer of lipase B which used in a wide range of industrial applications.</title>
        <authorList>
            <person name="Morita T."/>
            <person name="Saika A."/>
            <person name="Koike H."/>
        </authorList>
    </citation>
    <scope>NUCLEOTIDE SEQUENCE</scope>
    <source>
        <strain evidence="6">JCM 10317</strain>
    </source>
</reference>
<keyword evidence="2 6" id="KW-0689">Ribosomal protein</keyword>
<dbReference type="GO" id="GO:0019843">
    <property type="term" value="F:rRNA binding"/>
    <property type="evidence" value="ECO:0007669"/>
    <property type="project" value="InterPro"/>
</dbReference>
<dbReference type="PANTHER" id="PTHR11655">
    <property type="entry name" value="60S/50S RIBOSOMAL PROTEIN L6/L9"/>
    <property type="match status" value="1"/>
</dbReference>
<dbReference type="RefSeq" id="XP_014655162.1">
    <property type="nucleotide sequence ID" value="XM_014799676.1"/>
</dbReference>
<dbReference type="EMBL" id="DF830081">
    <property type="protein sequence ID" value="GAK66747.1"/>
    <property type="molecule type" value="Genomic_DNA"/>
</dbReference>
<dbReference type="FunFam" id="3.90.930.12:FF:000003">
    <property type="entry name" value="60S ribosomal protein L9"/>
    <property type="match status" value="1"/>
</dbReference>
<comment type="similarity">
    <text evidence="1">Belongs to the universal ribosomal protein uL6 family.</text>
</comment>
<feature type="region of interest" description="Disordered" evidence="4">
    <location>
        <begin position="37"/>
        <end position="100"/>
    </location>
</feature>
<feature type="compositionally biased region" description="Low complexity" evidence="4">
    <location>
        <begin position="55"/>
        <end position="65"/>
    </location>
</feature>
<dbReference type="GeneID" id="26305817"/>
<evidence type="ECO:0000256" key="3">
    <source>
        <dbReference type="ARBA" id="ARBA00023274"/>
    </source>
</evidence>
<evidence type="ECO:0000259" key="5">
    <source>
        <dbReference type="Pfam" id="PF00347"/>
    </source>
</evidence>
<gene>
    <name evidence="6" type="ORF">PAN0_014d4970</name>
</gene>
<feature type="domain" description="Large ribosomal subunit protein uL6 alpha-beta" evidence="5">
    <location>
        <begin position="245"/>
        <end position="323"/>
    </location>
</feature>
<dbReference type="InterPro" id="IPR020040">
    <property type="entry name" value="Ribosomal_uL6_a/b-dom"/>
</dbReference>
<evidence type="ECO:0000313" key="6">
    <source>
        <dbReference type="EMBL" id="GAK66747.1"/>
    </source>
</evidence>
<dbReference type="Gene3D" id="3.90.930.12">
    <property type="entry name" value="Ribosomal protein L6, alpha-beta domain"/>
    <property type="match status" value="3"/>
</dbReference>
<dbReference type="Proteomes" id="UP000053758">
    <property type="component" value="Unassembled WGS sequence"/>
</dbReference>
<keyword evidence="7" id="KW-1185">Reference proteome</keyword>
<dbReference type="GO" id="GO:0002181">
    <property type="term" value="P:cytoplasmic translation"/>
    <property type="evidence" value="ECO:0007669"/>
    <property type="project" value="TreeGrafter"/>
</dbReference>
<dbReference type="InterPro" id="IPR036789">
    <property type="entry name" value="Ribosomal_uL6-like_a/b-dom_sf"/>
</dbReference>
<dbReference type="SUPFAM" id="SSF56053">
    <property type="entry name" value="Ribosomal protein L6"/>
    <property type="match status" value="3"/>
</dbReference>
<evidence type="ECO:0000256" key="1">
    <source>
        <dbReference type="ARBA" id="ARBA00009356"/>
    </source>
</evidence>
<dbReference type="GO" id="GO:0022625">
    <property type="term" value="C:cytosolic large ribosomal subunit"/>
    <property type="evidence" value="ECO:0007669"/>
    <property type="project" value="TreeGrafter"/>
</dbReference>
<name>A0A081CJA1_PSEA2</name>
<evidence type="ECO:0000256" key="4">
    <source>
        <dbReference type="SAM" id="MobiDB-lite"/>
    </source>
</evidence>
<keyword evidence="3" id="KW-0687">Ribonucleoprotein</keyword>
<dbReference type="InterPro" id="IPR000702">
    <property type="entry name" value="Ribosomal_uL6-like"/>
</dbReference>
<dbReference type="HOGENOM" id="CLU_823855_0_0_1"/>
<evidence type="ECO:0000256" key="2">
    <source>
        <dbReference type="ARBA" id="ARBA00022980"/>
    </source>
</evidence>
<organism evidence="6">
    <name type="scientific">Pseudozyma antarctica</name>
    <name type="common">Yeast</name>
    <name type="synonym">Candida antarctica</name>
    <dbReference type="NCBI Taxonomy" id="84753"/>
    <lineage>
        <taxon>Eukaryota</taxon>
        <taxon>Fungi</taxon>
        <taxon>Dikarya</taxon>
        <taxon>Basidiomycota</taxon>
        <taxon>Ustilaginomycotina</taxon>
        <taxon>Ustilaginomycetes</taxon>
        <taxon>Ustilaginales</taxon>
        <taxon>Ustilaginaceae</taxon>
        <taxon>Moesziomyces</taxon>
    </lineage>
</organism>
<dbReference type="Pfam" id="PF00347">
    <property type="entry name" value="Ribosomal_L6"/>
    <property type="match status" value="1"/>
</dbReference>
<evidence type="ECO:0000313" key="7">
    <source>
        <dbReference type="Proteomes" id="UP000053758"/>
    </source>
</evidence>
<dbReference type="PANTHER" id="PTHR11655:SF16">
    <property type="entry name" value="60S RIBOSOMAL PROTEIN L9"/>
    <property type="match status" value="1"/>
</dbReference>
<dbReference type="AlphaFoldDB" id="A0A081CJA1"/>
<sequence length="337" mass="36817">MLQIFKELDLAVPADVTVSISSRVFTVKGPRGTLTKVSISSQPHYPDSSFRHSRSSSSSSSSSSSTNSIRYQDEEVDAGEDGQARQAAQRLPFPSGTHYGDTAAIASEQTASWPTCVDRPLHLRRWRLAGPEPKDTAGPTRQSNKRRWKEAGSDDSSGCLDKAKILFGHLSLSTVASTVASLKHMNLDARIIKSPAGQKIKFIVWHAARKHAACLRTAQACVANMIKGVTVGFQYKMRAVYAHFPINIIIAGDKKSAEIRNFLGEKRVRNIQMLEGVTIQEDKAQKDQVLVEGNDIDLVSQSAALLHGATLVRNKDIRKFLDGIYCTGKATVVKAEA</sequence>
<dbReference type="GO" id="GO:0003735">
    <property type="term" value="F:structural constituent of ribosome"/>
    <property type="evidence" value="ECO:0007669"/>
    <property type="project" value="InterPro"/>
</dbReference>
<proteinExistence type="inferred from homology"/>